<evidence type="ECO:0000256" key="6">
    <source>
        <dbReference type="ARBA" id="ARBA00022989"/>
    </source>
</evidence>
<dbReference type="GO" id="GO:0015254">
    <property type="term" value="F:glycerol channel activity"/>
    <property type="evidence" value="ECO:0007669"/>
    <property type="project" value="TreeGrafter"/>
</dbReference>
<organism evidence="11 12">
    <name type="scientific">Psilocybe cyanescens</name>
    <dbReference type="NCBI Taxonomy" id="93625"/>
    <lineage>
        <taxon>Eukaryota</taxon>
        <taxon>Fungi</taxon>
        <taxon>Dikarya</taxon>
        <taxon>Basidiomycota</taxon>
        <taxon>Agaricomycotina</taxon>
        <taxon>Agaricomycetes</taxon>
        <taxon>Agaricomycetidae</taxon>
        <taxon>Agaricales</taxon>
        <taxon>Agaricineae</taxon>
        <taxon>Strophariaceae</taxon>
        <taxon>Psilocybe</taxon>
    </lineage>
</organism>
<feature type="transmembrane region" description="Helical" evidence="10">
    <location>
        <begin position="182"/>
        <end position="201"/>
    </location>
</feature>
<dbReference type="EMBL" id="NHYD01002722">
    <property type="protein sequence ID" value="PPQ85380.1"/>
    <property type="molecule type" value="Genomic_DNA"/>
</dbReference>
<dbReference type="PRINTS" id="PR00783">
    <property type="entry name" value="MINTRINSICP"/>
</dbReference>
<dbReference type="PANTHER" id="PTHR43829">
    <property type="entry name" value="AQUAPORIN OR AQUAGLYCEROPORIN RELATED"/>
    <property type="match status" value="1"/>
</dbReference>
<keyword evidence="4 8" id="KW-0812">Transmembrane</keyword>
<dbReference type="InterPro" id="IPR023271">
    <property type="entry name" value="Aquaporin-like"/>
</dbReference>
<dbReference type="GO" id="GO:0005886">
    <property type="term" value="C:plasma membrane"/>
    <property type="evidence" value="ECO:0007669"/>
    <property type="project" value="TreeGrafter"/>
</dbReference>
<feature type="transmembrane region" description="Helical" evidence="10">
    <location>
        <begin position="71"/>
        <end position="95"/>
    </location>
</feature>
<evidence type="ECO:0000256" key="8">
    <source>
        <dbReference type="RuleBase" id="RU000477"/>
    </source>
</evidence>
<evidence type="ECO:0000313" key="12">
    <source>
        <dbReference type="Proteomes" id="UP000283269"/>
    </source>
</evidence>
<evidence type="ECO:0000256" key="5">
    <source>
        <dbReference type="ARBA" id="ARBA00022737"/>
    </source>
</evidence>
<dbReference type="SUPFAM" id="SSF81338">
    <property type="entry name" value="Aquaporin-like"/>
    <property type="match status" value="1"/>
</dbReference>
<gene>
    <name evidence="11" type="ORF">CVT25_006411</name>
</gene>
<reference evidence="11 12" key="1">
    <citation type="journal article" date="2018" name="Evol. Lett.">
        <title>Horizontal gene cluster transfer increased hallucinogenic mushroom diversity.</title>
        <authorList>
            <person name="Reynolds H.T."/>
            <person name="Vijayakumar V."/>
            <person name="Gluck-Thaler E."/>
            <person name="Korotkin H.B."/>
            <person name="Matheny P.B."/>
            <person name="Slot J.C."/>
        </authorList>
    </citation>
    <scope>NUCLEOTIDE SEQUENCE [LARGE SCALE GENOMIC DNA]</scope>
    <source>
        <strain evidence="11 12">2631</strain>
    </source>
</reference>
<dbReference type="Proteomes" id="UP000283269">
    <property type="component" value="Unassembled WGS sequence"/>
</dbReference>
<evidence type="ECO:0000313" key="11">
    <source>
        <dbReference type="EMBL" id="PPQ85380.1"/>
    </source>
</evidence>
<keyword evidence="12" id="KW-1185">Reference proteome</keyword>
<comment type="subcellular location">
    <subcellularLocation>
        <location evidence="1">Membrane</location>
        <topology evidence="1">Multi-pass membrane protein</topology>
    </subcellularLocation>
</comment>
<dbReference type="PANTHER" id="PTHR43829:SF14">
    <property type="entry name" value="AQUAPORIN 3"/>
    <property type="match status" value="1"/>
</dbReference>
<dbReference type="InterPro" id="IPR000425">
    <property type="entry name" value="MIP"/>
</dbReference>
<feature type="transmembrane region" description="Helical" evidence="10">
    <location>
        <begin position="32"/>
        <end position="51"/>
    </location>
</feature>
<comment type="similarity">
    <text evidence="2 8">Belongs to the MIP/aquaporin (TC 1.A.8) family.</text>
</comment>
<evidence type="ECO:0000256" key="4">
    <source>
        <dbReference type="ARBA" id="ARBA00022692"/>
    </source>
</evidence>
<dbReference type="STRING" id="93625.A0A409X3R5"/>
<dbReference type="AlphaFoldDB" id="A0A409X3R5"/>
<accession>A0A409X3R5</accession>
<dbReference type="Gene3D" id="1.20.1080.10">
    <property type="entry name" value="Glycerol uptake facilitator protein"/>
    <property type="match status" value="1"/>
</dbReference>
<evidence type="ECO:0000256" key="2">
    <source>
        <dbReference type="ARBA" id="ARBA00006175"/>
    </source>
</evidence>
<evidence type="ECO:0000256" key="7">
    <source>
        <dbReference type="ARBA" id="ARBA00023136"/>
    </source>
</evidence>
<protein>
    <recommendedName>
        <fullName evidence="13">Aquaporin</fullName>
    </recommendedName>
</protein>
<dbReference type="OrthoDB" id="3222at2759"/>
<name>A0A409X3R5_PSICY</name>
<dbReference type="Pfam" id="PF00230">
    <property type="entry name" value="MIP"/>
    <property type="match status" value="1"/>
</dbReference>
<keyword evidence="5" id="KW-0677">Repeat</keyword>
<keyword evidence="7 10" id="KW-0472">Membrane</keyword>
<evidence type="ECO:0000256" key="9">
    <source>
        <dbReference type="SAM" id="MobiDB-lite"/>
    </source>
</evidence>
<feature type="region of interest" description="Disordered" evidence="9">
    <location>
        <begin position="325"/>
        <end position="350"/>
    </location>
</feature>
<proteinExistence type="inferred from homology"/>
<keyword evidence="3 8" id="KW-0813">Transport</keyword>
<dbReference type="InParanoid" id="A0A409X3R5"/>
<evidence type="ECO:0000256" key="3">
    <source>
        <dbReference type="ARBA" id="ARBA00022448"/>
    </source>
</evidence>
<keyword evidence="6 10" id="KW-1133">Transmembrane helix</keyword>
<dbReference type="InterPro" id="IPR050363">
    <property type="entry name" value="MIP/Aquaporin"/>
</dbReference>
<evidence type="ECO:0008006" key="13">
    <source>
        <dbReference type="Google" id="ProtNLM"/>
    </source>
</evidence>
<feature type="transmembrane region" description="Helical" evidence="10">
    <location>
        <begin position="208"/>
        <end position="229"/>
    </location>
</feature>
<feature type="transmembrane region" description="Helical" evidence="10">
    <location>
        <begin position="116"/>
        <end position="135"/>
    </location>
</feature>
<evidence type="ECO:0000256" key="1">
    <source>
        <dbReference type="ARBA" id="ARBA00004141"/>
    </source>
</evidence>
<comment type="caution">
    <text evidence="11">The sequence shown here is derived from an EMBL/GenBank/DDBJ whole genome shotgun (WGS) entry which is preliminary data.</text>
</comment>
<sequence length="350" mass="37914">MTPPLVYQRDIVKRPRIFTIWERKRNSKEVHWAMECFAESMGVFFYVYFGLGSQVGWVVGNILKEVGFSSIFQIGMAYCLGIIFALTVCAGTSGGHFNPCVTITLCIFKGFPKAKAVRYIVAQILGAYIATLVVYSQWKALLDISDGILLKAGTLATTQFTPNGPAGAFGMYLLPGQSLSRVFMNEFVNCTLLAIIIWSCLDPSNILVPPVMSTFVIALAYAASIWGFGVPGVSLNAARDVGARLAAMTIYGIEAKGGAYSAISSLVNIPATILGATIYELFIVDSDRPVSSGGLEFMNHHANHRRTLQQGTGDRRHSVQSMVDLGDTSSQEKPSIATFEHAPGNGNMQV</sequence>
<evidence type="ECO:0000256" key="10">
    <source>
        <dbReference type="SAM" id="Phobius"/>
    </source>
</evidence>
<dbReference type="GO" id="GO:0015250">
    <property type="term" value="F:water channel activity"/>
    <property type="evidence" value="ECO:0007669"/>
    <property type="project" value="TreeGrafter"/>
</dbReference>